<dbReference type="OrthoDB" id="9815501at2"/>
<dbReference type="PANTHER" id="PTHR36582:SF2">
    <property type="entry name" value="ANTITOXIN PARD"/>
    <property type="match status" value="1"/>
</dbReference>
<keyword evidence="5" id="KW-1185">Reference proteome</keyword>
<evidence type="ECO:0000313" key="5">
    <source>
        <dbReference type="Proteomes" id="UP000094969"/>
    </source>
</evidence>
<proteinExistence type="inferred from homology"/>
<accession>A0A1D7U6L6</accession>
<dbReference type="PANTHER" id="PTHR36582">
    <property type="entry name" value="ANTITOXIN PARD"/>
    <property type="match status" value="1"/>
</dbReference>
<protein>
    <submittedName>
        <fullName evidence="4">CopG family transcriptional regulator</fullName>
    </submittedName>
</protein>
<dbReference type="Gene3D" id="6.10.10.120">
    <property type="entry name" value="Antitoxin ParD1-like"/>
    <property type="match status" value="1"/>
</dbReference>
<dbReference type="Proteomes" id="UP000094969">
    <property type="component" value="Chromosome"/>
</dbReference>
<dbReference type="NCBIfam" id="TIGR02606">
    <property type="entry name" value="antidote_CC2985"/>
    <property type="match status" value="1"/>
</dbReference>
<dbReference type="EMBL" id="CP017147">
    <property type="protein sequence ID" value="AOO83028.1"/>
    <property type="molecule type" value="Genomic_DNA"/>
</dbReference>
<evidence type="ECO:0000256" key="3">
    <source>
        <dbReference type="SAM" id="MobiDB-lite"/>
    </source>
</evidence>
<evidence type="ECO:0000256" key="1">
    <source>
        <dbReference type="ARBA" id="ARBA00008580"/>
    </source>
</evidence>
<sequence>MASSYTLGSHYESFIKEMVESGRYSTASEVMRDSLRLMEEREQMRSAKLEALRQLVREGLDSGPSEDHDMDDILATARRERQREKAGRANGK</sequence>
<feature type="compositionally biased region" description="Basic and acidic residues" evidence="3">
    <location>
        <begin position="77"/>
        <end position="92"/>
    </location>
</feature>
<dbReference type="AlphaFoldDB" id="A0A1D7U6L6"/>
<dbReference type="RefSeq" id="WP_069692230.1">
    <property type="nucleotide sequence ID" value="NZ_CP017147.1"/>
</dbReference>
<dbReference type="KEGG" id="bvv:BHK69_23605"/>
<dbReference type="Pfam" id="PF03693">
    <property type="entry name" value="ParD_antitoxin"/>
    <property type="match status" value="1"/>
</dbReference>
<dbReference type="InterPro" id="IPR022789">
    <property type="entry name" value="ParD"/>
</dbReference>
<reference evidence="4 5" key="1">
    <citation type="journal article" date="2015" name="Antonie Van Leeuwenhoek">
        <title>Bosea vaviloviae sp. nov., a new species of slow-growing rhizobia isolated from nodules of the relict species Vavilovia formosa (Stev.) Fed.</title>
        <authorList>
            <person name="Safronova V.I."/>
            <person name="Kuznetsova I.G."/>
            <person name="Sazanova A.L."/>
            <person name="Kimeklis A.K."/>
            <person name="Belimov A.A."/>
            <person name="Andronov E.E."/>
            <person name="Pinaev A.G."/>
            <person name="Chizhevskaya E.P."/>
            <person name="Pukhaev A.R."/>
            <person name="Popov K.P."/>
            <person name="Willems A."/>
            <person name="Tikhonovich I.A."/>
        </authorList>
    </citation>
    <scope>NUCLEOTIDE SEQUENCE [LARGE SCALE GENOMIC DNA]</scope>
    <source>
        <strain evidence="4 5">Vaf18</strain>
    </source>
</reference>
<dbReference type="GO" id="GO:0006355">
    <property type="term" value="P:regulation of DNA-templated transcription"/>
    <property type="evidence" value="ECO:0007669"/>
    <property type="project" value="InterPro"/>
</dbReference>
<evidence type="ECO:0000256" key="2">
    <source>
        <dbReference type="ARBA" id="ARBA00022649"/>
    </source>
</evidence>
<feature type="region of interest" description="Disordered" evidence="3">
    <location>
        <begin position="58"/>
        <end position="92"/>
    </location>
</feature>
<evidence type="ECO:0000313" key="4">
    <source>
        <dbReference type="EMBL" id="AOO83028.1"/>
    </source>
</evidence>
<dbReference type="InterPro" id="IPR010985">
    <property type="entry name" value="Ribbon_hlx_hlx"/>
</dbReference>
<dbReference type="STRING" id="1526658.BHK69_23605"/>
<dbReference type="SUPFAM" id="SSF47598">
    <property type="entry name" value="Ribbon-helix-helix"/>
    <property type="match status" value="1"/>
</dbReference>
<name>A0A1D7U6L6_9HYPH</name>
<keyword evidence="2" id="KW-1277">Toxin-antitoxin system</keyword>
<comment type="similarity">
    <text evidence="1">Belongs to the ParD antitoxin family.</text>
</comment>
<organism evidence="4 5">
    <name type="scientific">Bosea vaviloviae</name>
    <dbReference type="NCBI Taxonomy" id="1526658"/>
    <lineage>
        <taxon>Bacteria</taxon>
        <taxon>Pseudomonadati</taxon>
        <taxon>Pseudomonadota</taxon>
        <taxon>Alphaproteobacteria</taxon>
        <taxon>Hyphomicrobiales</taxon>
        <taxon>Boseaceae</taxon>
        <taxon>Bosea</taxon>
    </lineage>
</organism>
<gene>
    <name evidence="4" type="ORF">BHK69_23605</name>
</gene>
<dbReference type="InterPro" id="IPR038296">
    <property type="entry name" value="ParD_sf"/>
</dbReference>